<dbReference type="GO" id="GO:0004714">
    <property type="term" value="F:transmembrane receptor protein tyrosine kinase activity"/>
    <property type="evidence" value="ECO:0007669"/>
    <property type="project" value="TreeGrafter"/>
</dbReference>
<dbReference type="SUPFAM" id="SSF56112">
    <property type="entry name" value="Protein kinase-like (PK-like)"/>
    <property type="match status" value="1"/>
</dbReference>
<dbReference type="InterPro" id="IPR050122">
    <property type="entry name" value="RTK"/>
</dbReference>
<dbReference type="PANTHER" id="PTHR24416:SF600">
    <property type="entry name" value="PDGF- AND VEGF-RECEPTOR RELATED, ISOFORM J"/>
    <property type="match status" value="1"/>
</dbReference>
<dbReference type="PANTHER" id="PTHR24416">
    <property type="entry name" value="TYROSINE-PROTEIN KINASE RECEPTOR"/>
    <property type="match status" value="1"/>
</dbReference>
<dbReference type="PRINTS" id="PR00109">
    <property type="entry name" value="TYRKINASE"/>
</dbReference>
<dbReference type="Pfam" id="PF07714">
    <property type="entry name" value="PK_Tyr_Ser-Thr"/>
    <property type="match status" value="1"/>
</dbReference>
<dbReference type="Gene3D" id="1.10.510.10">
    <property type="entry name" value="Transferase(Phosphotransferase) domain 1"/>
    <property type="match status" value="1"/>
</dbReference>
<dbReference type="GO" id="GO:0005886">
    <property type="term" value="C:plasma membrane"/>
    <property type="evidence" value="ECO:0007669"/>
    <property type="project" value="TreeGrafter"/>
</dbReference>
<accession>A0A914CXN0</accession>
<dbReference type="GO" id="GO:0005524">
    <property type="term" value="F:ATP binding"/>
    <property type="evidence" value="ECO:0007669"/>
    <property type="project" value="InterPro"/>
</dbReference>
<sequence length="315" mass="37745">VNKALWEKYGIPKKKVIIEFSSDISQWKIDNYYNESDIGIKVIYDSKLRYSYSESCRELEHPDIQYYTKNGIRFYLLVDIWYSYVDFGTFFRALHYIRDKGLGGAALKYLDNEDFYGYCPNRIRMPYLRMMFCELEQNKTKLNNTFCKHNRLVKYYDDKKLNFSYPFQMAKEVFEKRNRDKLMWKIGMEYLISKNLLHCDLSVRNVLLRNEKHIEICDFGLVRSIKKQKSGALNIVPDEAAIELLTGEKKFSEQSDVWSFGITCWEIFNFGADSYPEIRECFVIDREELIDYLKRAKRMDIPEKVHPELRNIMLE</sequence>
<dbReference type="PROSITE" id="PS50011">
    <property type="entry name" value="PROTEIN_KINASE_DOM"/>
    <property type="match status" value="1"/>
</dbReference>
<dbReference type="InterPro" id="IPR017853">
    <property type="entry name" value="GH"/>
</dbReference>
<reference evidence="3" key="1">
    <citation type="submission" date="2022-11" db="UniProtKB">
        <authorList>
            <consortium name="WormBaseParasite"/>
        </authorList>
    </citation>
    <scope>IDENTIFICATION</scope>
</reference>
<dbReference type="Proteomes" id="UP000887540">
    <property type="component" value="Unplaced"/>
</dbReference>
<proteinExistence type="predicted"/>
<keyword evidence="2" id="KW-1185">Reference proteome</keyword>
<evidence type="ECO:0000313" key="2">
    <source>
        <dbReference type="Proteomes" id="UP000887540"/>
    </source>
</evidence>
<dbReference type="InterPro" id="IPR001245">
    <property type="entry name" value="Ser-Thr/Tyr_kinase_cat_dom"/>
</dbReference>
<dbReference type="InterPro" id="IPR011009">
    <property type="entry name" value="Kinase-like_dom_sf"/>
</dbReference>
<dbReference type="InterPro" id="IPR008266">
    <property type="entry name" value="Tyr_kinase_AS"/>
</dbReference>
<name>A0A914CXN0_9BILA</name>
<evidence type="ECO:0000313" key="3">
    <source>
        <dbReference type="WBParaSite" id="ACRNAN_scaffold16010.g24136.t1"/>
    </source>
</evidence>
<feature type="domain" description="Protein kinase" evidence="1">
    <location>
        <begin position="1"/>
        <end position="315"/>
    </location>
</feature>
<dbReference type="GO" id="GO:0043235">
    <property type="term" value="C:receptor complex"/>
    <property type="evidence" value="ECO:0007669"/>
    <property type="project" value="TreeGrafter"/>
</dbReference>
<dbReference type="GO" id="GO:0007169">
    <property type="term" value="P:cell surface receptor protein tyrosine kinase signaling pathway"/>
    <property type="evidence" value="ECO:0007669"/>
    <property type="project" value="TreeGrafter"/>
</dbReference>
<dbReference type="AlphaFoldDB" id="A0A914CXN0"/>
<dbReference type="PROSITE" id="PS00109">
    <property type="entry name" value="PROTEIN_KINASE_TYR"/>
    <property type="match status" value="1"/>
</dbReference>
<protein>
    <submittedName>
        <fullName evidence="3">Protein kinase domain-containing protein</fullName>
    </submittedName>
</protein>
<dbReference type="WBParaSite" id="ACRNAN_scaffold16010.g24136.t1">
    <property type="protein sequence ID" value="ACRNAN_scaffold16010.g24136.t1"/>
    <property type="gene ID" value="ACRNAN_scaffold16010.g24136"/>
</dbReference>
<dbReference type="InterPro" id="IPR000719">
    <property type="entry name" value="Prot_kinase_dom"/>
</dbReference>
<evidence type="ECO:0000259" key="1">
    <source>
        <dbReference type="PROSITE" id="PS50011"/>
    </source>
</evidence>
<dbReference type="SUPFAM" id="SSF51445">
    <property type="entry name" value="(Trans)glycosidases"/>
    <property type="match status" value="1"/>
</dbReference>
<organism evidence="2 3">
    <name type="scientific">Acrobeloides nanus</name>
    <dbReference type="NCBI Taxonomy" id="290746"/>
    <lineage>
        <taxon>Eukaryota</taxon>
        <taxon>Metazoa</taxon>
        <taxon>Ecdysozoa</taxon>
        <taxon>Nematoda</taxon>
        <taxon>Chromadorea</taxon>
        <taxon>Rhabditida</taxon>
        <taxon>Tylenchina</taxon>
        <taxon>Cephalobomorpha</taxon>
        <taxon>Cephaloboidea</taxon>
        <taxon>Cephalobidae</taxon>
        <taxon>Acrobeloides</taxon>
    </lineage>
</organism>